<proteinExistence type="predicted"/>
<evidence type="ECO:0000313" key="2">
    <source>
        <dbReference type="EMBL" id="EGV63346.1"/>
    </source>
</evidence>
<evidence type="ECO:0000313" key="3">
    <source>
        <dbReference type="Proteomes" id="UP000000707"/>
    </source>
</evidence>
<evidence type="ECO:0000256" key="1">
    <source>
        <dbReference type="SAM" id="MobiDB-lite"/>
    </source>
</evidence>
<name>G3B602_CANTC</name>
<reference evidence="2 3" key="1">
    <citation type="journal article" date="2011" name="Proc. Natl. Acad. Sci. U.S.A.">
        <title>Comparative genomics of xylose-fermenting fungi for enhanced biofuel production.</title>
        <authorList>
            <person name="Wohlbach D.J."/>
            <person name="Kuo A."/>
            <person name="Sato T.K."/>
            <person name="Potts K.M."/>
            <person name="Salamov A.A."/>
            <person name="LaButti K.M."/>
            <person name="Sun H."/>
            <person name="Clum A."/>
            <person name="Pangilinan J.L."/>
            <person name="Lindquist E.A."/>
            <person name="Lucas S."/>
            <person name="Lapidus A."/>
            <person name="Jin M."/>
            <person name="Gunawan C."/>
            <person name="Balan V."/>
            <person name="Dale B.E."/>
            <person name="Jeffries T.W."/>
            <person name="Zinkel R."/>
            <person name="Barry K.W."/>
            <person name="Grigoriev I.V."/>
            <person name="Gasch A.P."/>
        </authorList>
    </citation>
    <scope>NUCLEOTIDE SEQUENCE [LARGE SCALE GENOMIC DNA]</scope>
    <source>
        <strain evidence="3">ATCC 10573 / BCRC 21748 / CBS 615 / JCM 9827 / NBRC 10315 / NRRL Y-1498 / VKM Y-70</strain>
    </source>
</reference>
<dbReference type="AlphaFoldDB" id="G3B602"/>
<protein>
    <submittedName>
        <fullName evidence="2">Uncharacterized protein</fullName>
    </submittedName>
</protein>
<keyword evidence="3" id="KW-1185">Reference proteome</keyword>
<dbReference type="HOGENOM" id="CLU_3014004_0_0_1"/>
<feature type="region of interest" description="Disordered" evidence="1">
    <location>
        <begin position="1"/>
        <end position="34"/>
    </location>
</feature>
<organism evidence="3">
    <name type="scientific">Candida tenuis (strain ATCC 10573 / BCRC 21748 / CBS 615 / JCM 9827 / NBRC 10315 / NRRL Y-1498 / VKM Y-70)</name>
    <name type="common">Yeast</name>
    <name type="synonym">Yamadazyma tenuis</name>
    <dbReference type="NCBI Taxonomy" id="590646"/>
    <lineage>
        <taxon>Eukaryota</taxon>
        <taxon>Fungi</taxon>
        <taxon>Dikarya</taxon>
        <taxon>Ascomycota</taxon>
        <taxon>Saccharomycotina</taxon>
        <taxon>Pichiomycetes</taxon>
        <taxon>Debaryomycetaceae</taxon>
        <taxon>Yamadazyma</taxon>
    </lineage>
</organism>
<dbReference type="Proteomes" id="UP000000707">
    <property type="component" value="Unassembled WGS sequence"/>
</dbReference>
<sequence length="56" mass="6329">MLARVHPPLIEQGSGRGRSPFDSQEGDSRAVNVNTYSFLNNDHRRVESVYKALNNQ</sequence>
<accession>G3B602</accession>
<dbReference type="EMBL" id="GL996524">
    <property type="protein sequence ID" value="EGV63346.1"/>
    <property type="molecule type" value="Genomic_DNA"/>
</dbReference>
<gene>
    <name evidence="2" type="ORF">CANTEDRAFT_114642</name>
</gene>